<dbReference type="CDD" id="cd05301">
    <property type="entry name" value="GDH"/>
    <property type="match status" value="1"/>
</dbReference>
<dbReference type="GO" id="GO:0051287">
    <property type="term" value="F:NAD binding"/>
    <property type="evidence" value="ECO:0007669"/>
    <property type="project" value="InterPro"/>
</dbReference>
<dbReference type="Proteomes" id="UP000092462">
    <property type="component" value="Unassembled WGS sequence"/>
</dbReference>
<feature type="domain" description="D-isomer specific 2-hydroxyacid dehydrogenase NAD-binding" evidence="3">
    <location>
        <begin position="127"/>
        <end position="299"/>
    </location>
</feature>
<dbReference type="EnsemblMetazoa" id="PPAI004044-RA">
    <property type="protein sequence ID" value="PPAI004044-PA"/>
    <property type="gene ID" value="PPAI004044"/>
</dbReference>
<dbReference type="Pfam" id="PF02826">
    <property type="entry name" value="2-Hacid_dh_C"/>
    <property type="match status" value="2"/>
</dbReference>
<dbReference type="GO" id="GO:0005829">
    <property type="term" value="C:cytosol"/>
    <property type="evidence" value="ECO:0007669"/>
    <property type="project" value="TreeGrafter"/>
</dbReference>
<keyword evidence="1" id="KW-0560">Oxidoreductase</keyword>
<evidence type="ECO:0000256" key="1">
    <source>
        <dbReference type="ARBA" id="ARBA00023002"/>
    </source>
</evidence>
<dbReference type="GO" id="GO:0008465">
    <property type="term" value="F:hydroxypyruvate reductase (NADH) activity"/>
    <property type="evidence" value="ECO:0007669"/>
    <property type="project" value="TreeGrafter"/>
</dbReference>
<dbReference type="InterPro" id="IPR006140">
    <property type="entry name" value="D-isomer_DH_NAD-bd"/>
</dbReference>
<dbReference type="AlphaFoldDB" id="A0A1B0GMZ2"/>
<protein>
    <recommendedName>
        <fullName evidence="2">Glyoxylate reductase/hydroxypyruvate reductase</fullName>
    </recommendedName>
</protein>
<dbReference type="FunFam" id="3.40.50.720:FF:000026">
    <property type="entry name" value="Glyoxylate/hydroxypyruvate reductase B"/>
    <property type="match status" value="2"/>
</dbReference>
<feature type="domain" description="D-isomer specific 2-hydroxyacid dehydrogenase NAD-binding" evidence="3">
    <location>
        <begin position="419"/>
        <end position="589"/>
    </location>
</feature>
<evidence type="ECO:0000313" key="5">
    <source>
        <dbReference type="Proteomes" id="UP000092462"/>
    </source>
</evidence>
<dbReference type="PANTHER" id="PTHR10996">
    <property type="entry name" value="2-HYDROXYACID DEHYDROGENASE-RELATED"/>
    <property type="match status" value="1"/>
</dbReference>
<dbReference type="Gene3D" id="3.40.50.720">
    <property type="entry name" value="NAD(P)-binding Rossmann-like Domain"/>
    <property type="match status" value="4"/>
</dbReference>
<reference evidence="4" key="1">
    <citation type="submission" date="2022-08" db="UniProtKB">
        <authorList>
            <consortium name="EnsemblMetazoa"/>
        </authorList>
    </citation>
    <scope>IDENTIFICATION</scope>
    <source>
        <strain evidence="4">Israel</strain>
    </source>
</reference>
<dbReference type="EMBL" id="AJVK01012782">
    <property type="status" value="NOT_ANNOTATED_CDS"/>
    <property type="molecule type" value="Genomic_DNA"/>
</dbReference>
<accession>A0A1B0GMZ2</accession>
<dbReference type="PROSITE" id="PS00671">
    <property type="entry name" value="D_2_HYDROXYACID_DH_3"/>
    <property type="match status" value="2"/>
</dbReference>
<dbReference type="InterPro" id="IPR036291">
    <property type="entry name" value="NAD(P)-bd_dom_sf"/>
</dbReference>
<sequence length="593" mass="65659">MLARAMKDIPKLSSDWRPKVLVTHCEIPQAGLDILRKKCDVILTKGLPQPTREEVLRLSKGVDGILWANHEKLNAEALDAAGPQLKAISTMSAGIDYVDIPEVKRRNIPLGYTPTVLNDAVADIAVGLAVAAGRRFHEGQLKIASSEWERRPQWLLGLDIRDSTVGLIGLGGIGQAIIERLRGFNVGEYIYTCRNPKPEVAEKLKATYVSFDELLQRSDYVFIACPLTPETKYLINRDALAKMKPTAVLINVARGEIVDQEALLEALKNNKIFAAGLDVMTPEPLPADHPLLGLPNCSLNNIPNFANNWKPRVLVTNSDIPRVGLEILEKRCDVIYVTGWPRPTREEILKLIKGVHGVIWANNEKLNAEVLDQAGPQLRVISSYYSGYDYIDVKEVRKRDISLGYTGIATKDPVADVAVGLMILMGRRLHEGYLKIKAFQWEKRPQWLLGSNIAGSNVGIIGFGTIGQKIVHRLQGFDVNKFFYTGHNPKAQADKLGAIFVTLDDLLQKSDYVIVSCPLTPETKHLINRDSLGKMKNSSILINVARGEIVDQEALVEALKNGQIFAAGLDVTTPEPLPLDHPLLHLPNCCKYI</sequence>
<dbReference type="GO" id="GO:0030267">
    <property type="term" value="F:glyoxylate reductase (NADPH) activity"/>
    <property type="evidence" value="ECO:0007669"/>
    <property type="project" value="TreeGrafter"/>
</dbReference>
<dbReference type="VEuPathDB" id="VectorBase:PPAPM1_009605"/>
<dbReference type="PANTHER" id="PTHR10996:SF119">
    <property type="entry name" value="FI03731P-RELATED"/>
    <property type="match status" value="1"/>
</dbReference>
<proteinExistence type="predicted"/>
<dbReference type="VEuPathDB" id="VectorBase:PPAPM1_004463"/>
<organism evidence="4 5">
    <name type="scientific">Phlebotomus papatasi</name>
    <name type="common">Sandfly</name>
    <dbReference type="NCBI Taxonomy" id="29031"/>
    <lineage>
        <taxon>Eukaryota</taxon>
        <taxon>Metazoa</taxon>
        <taxon>Ecdysozoa</taxon>
        <taxon>Arthropoda</taxon>
        <taxon>Hexapoda</taxon>
        <taxon>Insecta</taxon>
        <taxon>Pterygota</taxon>
        <taxon>Neoptera</taxon>
        <taxon>Endopterygota</taxon>
        <taxon>Diptera</taxon>
        <taxon>Nematocera</taxon>
        <taxon>Psychodoidea</taxon>
        <taxon>Psychodidae</taxon>
        <taxon>Phlebotomus</taxon>
        <taxon>Phlebotomus</taxon>
    </lineage>
</organism>
<dbReference type="SUPFAM" id="SSF51735">
    <property type="entry name" value="NAD(P)-binding Rossmann-fold domains"/>
    <property type="match status" value="2"/>
</dbReference>
<dbReference type="SUPFAM" id="SSF52283">
    <property type="entry name" value="Formate/glycerate dehydrogenase catalytic domain-like"/>
    <property type="match status" value="2"/>
</dbReference>
<dbReference type="InterPro" id="IPR050223">
    <property type="entry name" value="D-isomer_2-hydroxyacid_DH"/>
</dbReference>
<name>A0A1B0GMZ2_PHLPP</name>
<keyword evidence="5" id="KW-1185">Reference proteome</keyword>
<evidence type="ECO:0000256" key="2">
    <source>
        <dbReference type="ARBA" id="ARBA00073306"/>
    </source>
</evidence>
<dbReference type="InterPro" id="IPR029753">
    <property type="entry name" value="D-isomer_DH_CS"/>
</dbReference>
<evidence type="ECO:0000313" key="4">
    <source>
        <dbReference type="EnsemblMetazoa" id="PPAI004044-PA"/>
    </source>
</evidence>
<dbReference type="VEuPathDB" id="VectorBase:PPAI004044"/>
<evidence type="ECO:0000259" key="3">
    <source>
        <dbReference type="Pfam" id="PF02826"/>
    </source>
</evidence>